<evidence type="ECO:0000313" key="3">
    <source>
        <dbReference type="EMBL" id="MFC3203018.1"/>
    </source>
</evidence>
<accession>A0ABV7K358</accession>
<comment type="caution">
    <text evidence="3">The sequence shown here is derived from an EMBL/GenBank/DDBJ whole genome shotgun (WGS) entry which is preliminary data.</text>
</comment>
<reference evidence="4" key="1">
    <citation type="journal article" date="2019" name="Int. J. Syst. Evol. Microbiol.">
        <title>The Global Catalogue of Microorganisms (GCM) 10K type strain sequencing project: providing services to taxonomists for standard genome sequencing and annotation.</title>
        <authorList>
            <consortium name="The Broad Institute Genomics Platform"/>
            <consortium name="The Broad Institute Genome Sequencing Center for Infectious Disease"/>
            <person name="Wu L."/>
            <person name="Ma J."/>
        </authorList>
    </citation>
    <scope>NUCLEOTIDE SEQUENCE [LARGE SCALE GENOMIC DNA]</scope>
    <source>
        <strain evidence="4">KCTC 52449</strain>
    </source>
</reference>
<feature type="transmembrane region" description="Helical" evidence="2">
    <location>
        <begin position="109"/>
        <end position="126"/>
    </location>
</feature>
<dbReference type="Proteomes" id="UP001595477">
    <property type="component" value="Unassembled WGS sequence"/>
</dbReference>
<dbReference type="PANTHER" id="PTHR35813:SF1">
    <property type="entry name" value="INNER MEMBRANE PROTEIN YBAN"/>
    <property type="match status" value="1"/>
</dbReference>
<comment type="subcellular location">
    <subcellularLocation>
        <location evidence="1">Cell inner membrane</location>
        <topology evidence="1">Multi-pass membrane protein</topology>
    </subcellularLocation>
</comment>
<keyword evidence="1" id="KW-0997">Cell inner membrane</keyword>
<dbReference type="RefSeq" id="WP_377908274.1">
    <property type="nucleotide sequence ID" value="NZ_JBHRSX010000034.1"/>
</dbReference>
<dbReference type="EMBL" id="JBHRSX010000034">
    <property type="protein sequence ID" value="MFC3203018.1"/>
    <property type="molecule type" value="Genomic_DNA"/>
</dbReference>
<dbReference type="PIRSF" id="PIRSF016789">
    <property type="entry name" value="DUF454"/>
    <property type="match status" value="1"/>
</dbReference>
<keyword evidence="1 2" id="KW-0472">Membrane</keyword>
<keyword evidence="2" id="KW-1133">Transmembrane helix</keyword>
<evidence type="ECO:0000256" key="2">
    <source>
        <dbReference type="SAM" id="Phobius"/>
    </source>
</evidence>
<keyword evidence="2" id="KW-0812">Transmembrane</keyword>
<name>A0ABV7K358_9ALTE</name>
<keyword evidence="4" id="KW-1185">Reference proteome</keyword>
<dbReference type="Pfam" id="PF04304">
    <property type="entry name" value="DUF454"/>
    <property type="match status" value="1"/>
</dbReference>
<proteinExistence type="predicted"/>
<evidence type="ECO:0000256" key="1">
    <source>
        <dbReference type="PIRNR" id="PIRNR016789"/>
    </source>
</evidence>
<dbReference type="PANTHER" id="PTHR35813">
    <property type="entry name" value="INNER MEMBRANE PROTEIN YBAN"/>
    <property type="match status" value="1"/>
</dbReference>
<keyword evidence="1" id="KW-1003">Cell membrane</keyword>
<organism evidence="3 4">
    <name type="scientific">Alteromonas oceani</name>
    <dbReference type="NCBI Taxonomy" id="2071609"/>
    <lineage>
        <taxon>Bacteria</taxon>
        <taxon>Pseudomonadati</taxon>
        <taxon>Pseudomonadota</taxon>
        <taxon>Gammaproteobacteria</taxon>
        <taxon>Alteromonadales</taxon>
        <taxon>Alteromonadaceae</taxon>
        <taxon>Alteromonas/Salinimonas group</taxon>
        <taxon>Alteromonas</taxon>
    </lineage>
</organism>
<protein>
    <recommendedName>
        <fullName evidence="1">Inner membrane protein</fullName>
    </recommendedName>
</protein>
<gene>
    <name evidence="3" type="ORF">ACFOEW_14475</name>
</gene>
<feature type="transmembrane region" description="Helical" evidence="2">
    <location>
        <begin position="85"/>
        <end position="103"/>
    </location>
</feature>
<feature type="transmembrane region" description="Helical" evidence="2">
    <location>
        <begin position="20"/>
        <end position="53"/>
    </location>
</feature>
<dbReference type="InterPro" id="IPR007401">
    <property type="entry name" value="DUF454"/>
</dbReference>
<sequence length="131" mass="14258">MSEPRCCSPSRSSVMRPVWLLLGLSCVVLGGIGAVLPLLPTVPFMLLAAYCFARSSNRAHDWLINHRIFGPAIADWQRSGAISPAAKYAATASVLVVYTISIVMELRPALLIIQGITLCAVMAFIWSRPHH</sequence>
<evidence type="ECO:0000313" key="4">
    <source>
        <dbReference type="Proteomes" id="UP001595477"/>
    </source>
</evidence>